<dbReference type="Proteomes" id="UP000499080">
    <property type="component" value="Unassembled WGS sequence"/>
</dbReference>
<evidence type="ECO:0000256" key="1">
    <source>
        <dbReference type="SAM" id="MobiDB-lite"/>
    </source>
</evidence>
<feature type="non-terminal residue" evidence="2">
    <location>
        <position position="1"/>
    </location>
</feature>
<organism evidence="2 3">
    <name type="scientific">Araneus ventricosus</name>
    <name type="common">Orbweaver spider</name>
    <name type="synonym">Epeira ventricosa</name>
    <dbReference type="NCBI Taxonomy" id="182803"/>
    <lineage>
        <taxon>Eukaryota</taxon>
        <taxon>Metazoa</taxon>
        <taxon>Ecdysozoa</taxon>
        <taxon>Arthropoda</taxon>
        <taxon>Chelicerata</taxon>
        <taxon>Arachnida</taxon>
        <taxon>Araneae</taxon>
        <taxon>Araneomorphae</taxon>
        <taxon>Entelegynae</taxon>
        <taxon>Araneoidea</taxon>
        <taxon>Araneidae</taxon>
        <taxon>Araneus</taxon>
    </lineage>
</organism>
<evidence type="ECO:0000313" key="3">
    <source>
        <dbReference type="Proteomes" id="UP000499080"/>
    </source>
</evidence>
<proteinExistence type="predicted"/>
<sequence length="89" mass="10005">PLSSLSAVEGMAFLNTKYNDARLDWPDVEIHLISGSAATDYTQILRQSVGMPDEKQLGEEGSQYHTGKHNRKRQPDELEDIDRQCCTVV</sequence>
<keyword evidence="3" id="KW-1185">Reference proteome</keyword>
<protein>
    <submittedName>
        <fullName evidence="2">Uncharacterized protein</fullName>
    </submittedName>
</protein>
<name>A0A4Y2VBV7_ARAVE</name>
<dbReference type="EMBL" id="BGPR01045823">
    <property type="protein sequence ID" value="GBO22765.1"/>
    <property type="molecule type" value="Genomic_DNA"/>
</dbReference>
<comment type="caution">
    <text evidence="2">The sequence shown here is derived from an EMBL/GenBank/DDBJ whole genome shotgun (WGS) entry which is preliminary data.</text>
</comment>
<evidence type="ECO:0000313" key="2">
    <source>
        <dbReference type="EMBL" id="GBO22765.1"/>
    </source>
</evidence>
<feature type="region of interest" description="Disordered" evidence="1">
    <location>
        <begin position="49"/>
        <end position="78"/>
    </location>
</feature>
<gene>
    <name evidence="2" type="ORF">AVEN_31660_1</name>
</gene>
<dbReference type="OrthoDB" id="269227at2759"/>
<reference evidence="2 3" key="1">
    <citation type="journal article" date="2019" name="Sci. Rep.">
        <title>Orb-weaving spider Araneus ventricosus genome elucidates the spidroin gene catalogue.</title>
        <authorList>
            <person name="Kono N."/>
            <person name="Nakamura H."/>
            <person name="Ohtoshi R."/>
            <person name="Moran D.A.P."/>
            <person name="Shinohara A."/>
            <person name="Yoshida Y."/>
            <person name="Fujiwara M."/>
            <person name="Mori M."/>
            <person name="Tomita M."/>
            <person name="Arakawa K."/>
        </authorList>
    </citation>
    <scope>NUCLEOTIDE SEQUENCE [LARGE SCALE GENOMIC DNA]</scope>
</reference>
<dbReference type="AlphaFoldDB" id="A0A4Y2VBV7"/>
<accession>A0A4Y2VBV7</accession>